<organism evidence="2 3">
    <name type="scientific">Siminovitchia thermophila</name>
    <dbReference type="NCBI Taxonomy" id="1245522"/>
    <lineage>
        <taxon>Bacteria</taxon>
        <taxon>Bacillati</taxon>
        <taxon>Bacillota</taxon>
        <taxon>Bacilli</taxon>
        <taxon>Bacillales</taxon>
        <taxon>Bacillaceae</taxon>
        <taxon>Siminovitchia</taxon>
    </lineage>
</organism>
<keyword evidence="3" id="KW-1185">Reference proteome</keyword>
<protein>
    <submittedName>
        <fullName evidence="2">Acyl-coenzyme A thioesterase PaaI-like protein</fullName>
    </submittedName>
</protein>
<dbReference type="InterPro" id="IPR006683">
    <property type="entry name" value="Thioestr_dom"/>
</dbReference>
<evidence type="ECO:0000313" key="3">
    <source>
        <dbReference type="Proteomes" id="UP000823485"/>
    </source>
</evidence>
<dbReference type="Proteomes" id="UP000823485">
    <property type="component" value="Unassembled WGS sequence"/>
</dbReference>
<proteinExistence type="predicted"/>
<feature type="domain" description="Thioesterase" evidence="1">
    <location>
        <begin position="56"/>
        <end position="141"/>
    </location>
</feature>
<comment type="caution">
    <text evidence="2">The sequence shown here is derived from an EMBL/GenBank/DDBJ whole genome shotgun (WGS) entry which is preliminary data.</text>
</comment>
<dbReference type="Gene3D" id="3.10.129.10">
    <property type="entry name" value="Hotdog Thioesterase"/>
    <property type="match status" value="1"/>
</dbReference>
<dbReference type="CDD" id="cd03443">
    <property type="entry name" value="PaaI_thioesterase"/>
    <property type="match status" value="1"/>
</dbReference>
<reference evidence="2 3" key="1">
    <citation type="submission" date="2021-01" db="EMBL/GenBank/DDBJ databases">
        <title>Genomic Encyclopedia of Type Strains, Phase IV (KMG-IV): sequencing the most valuable type-strain genomes for metagenomic binning, comparative biology and taxonomic classification.</title>
        <authorList>
            <person name="Goeker M."/>
        </authorList>
    </citation>
    <scope>NUCLEOTIDE SEQUENCE [LARGE SCALE GENOMIC DNA]</scope>
    <source>
        <strain evidence="2 3">DSM 105453</strain>
    </source>
</reference>
<name>A0ABS2RAI3_9BACI</name>
<accession>A0ABS2RAI3</accession>
<dbReference type="InterPro" id="IPR029069">
    <property type="entry name" value="HotDog_dom_sf"/>
</dbReference>
<sequence>MEHITHAIQDDYPDEFAHCFGCGRLNEAGHHIRTGWQETETVTIYEPKKEHMAIPGFVYGGLIASLIDCHGTGSAALALHRKNGHEPGSGHEPPRFVTASLQVQYVKPTPQGVPLKAVGKVEEIHPKKYKVHVEVFAKDTVCATGEVVAVVMPDTFKK</sequence>
<dbReference type="EMBL" id="JAFBFH010000023">
    <property type="protein sequence ID" value="MBM7716169.1"/>
    <property type="molecule type" value="Genomic_DNA"/>
</dbReference>
<dbReference type="SUPFAM" id="SSF54637">
    <property type="entry name" value="Thioesterase/thiol ester dehydrase-isomerase"/>
    <property type="match status" value="1"/>
</dbReference>
<gene>
    <name evidence="2" type="ORF">JOC94_003180</name>
</gene>
<evidence type="ECO:0000259" key="1">
    <source>
        <dbReference type="Pfam" id="PF03061"/>
    </source>
</evidence>
<dbReference type="RefSeq" id="WP_077113896.1">
    <property type="nucleotide sequence ID" value="NZ_JAFBFH010000023.1"/>
</dbReference>
<evidence type="ECO:0000313" key="2">
    <source>
        <dbReference type="EMBL" id="MBM7716169.1"/>
    </source>
</evidence>
<dbReference type="Pfam" id="PF03061">
    <property type="entry name" value="4HBT"/>
    <property type="match status" value="1"/>
</dbReference>